<feature type="compositionally biased region" description="Low complexity" evidence="3">
    <location>
        <begin position="505"/>
        <end position="517"/>
    </location>
</feature>
<feature type="compositionally biased region" description="Polar residues" evidence="3">
    <location>
        <begin position="722"/>
        <end position="734"/>
    </location>
</feature>
<dbReference type="InterPro" id="IPR035899">
    <property type="entry name" value="DBL_dom_sf"/>
</dbReference>
<feature type="compositionally biased region" description="Low complexity" evidence="3">
    <location>
        <begin position="317"/>
        <end position="328"/>
    </location>
</feature>
<feature type="region of interest" description="Disordered" evidence="3">
    <location>
        <begin position="559"/>
        <end position="589"/>
    </location>
</feature>
<dbReference type="InterPro" id="IPR057283">
    <property type="entry name" value="RGF3_WH"/>
</dbReference>
<sequence length="1791" mass="196868">MSFRGDDSRRYGHVPPAQYPVADPAQDATPYPARRSSFNSGDDTSFLDHTATRPHQGYQGGGGRAEEELFITSPSDAQLVQSRPSYGTQSIAMAGYQHQYQGQGPPTPTHSTYNPQLFARSQSTSLAYHPHPASRYAAPASPTYSAAPTNYTPQAYNPAAYANTNTTMLPQRQATVAGYNSYSYSYSSPAVPQLSTAYGQQQQQQQQLQQQTTPTASYGAPQPSQGAISSAHSAYEPALHSPQYPAPLSTPSTVSSQYDASYSPAYSGQQQQQQQQYFGSYASSNGARTVTPSASQAPYPVYSQIPVGPNYSAADPSSFISRASRSNSQTSPVPSPPVHPQASPGLQRHPTNAPLPNRPMEDVPEEPDWDAGGRDDDILQEQDSLIQDIVSDLGGPGPAQHRPQPIDGNMSDDDLDRLRRYNSTPSTINTINTTANPGGAGMNRYASNASRASTVNRNDVPTTYHWDDEESDPEGAAGLLAMQEDMDDRRFSSGITFPSYMEPPAAQAQAQAQARAQSHGASSHLPPPPEEQQQESADSDFGGMDLGMYGGGYAGNLQYGNEVVSPPPTASSNYDGARPLPAPQGQGSEFPPFSQVSVDYGGTGGLLPPQNHRLSFDEGEERVSLHSRQSGSDSPFKEDYPDMFYHPGLSNRPLPALPPVRDNNSSLLTVQTAANRGPYQHSYSLSADSRPASYHEAPEVYHGQHANASSQQHVERSISLSAHSYTPPVQTPARSRTDAAEERRRLLKHQQQQHQQANPQGAPSEGYDTGTPSSLAGYDMITLPTGRRRKFVPAKLTAAEIKRCAEPWALSGITAWIREMAEGEPDLKRKTIEEGVVKLFCSKVPTMNVADAEALSAAVVDAMFAAGILIPEEEWVKFGAGEMSGVLCQLTGHGCYAPKLHENEALAPRLHDNGIPVRCYSHHCGRTLKKANLDHMMSEEDVQPPGWQAFYGVALADAEKKGKKEVERQNVLHEIITGEEDYMGQLDVLRLLYRDQLRAYQPPIIAASRMDKFLDAVFGRVDAVQQINKEHLLAQLKYRQQEQGPWIVGVSDLFREWIRKARPIYIEYCSSYPHASYLIRKEAHRNLLFRQFLDMVREHKRSRRLEWTTFVKAPITRLQRYGLLLDTVKKNMIGDSEEKANLTKALDEIKAVTHECDEKVAEMTKKVELLELQSMLVLRPGFQSVLNLDHLGRELLRQGELQRQGSKGVRWVDTHALLFDHYFILAKAVIAKDGRSDKKYDVSKEPIPMPLLFLESLNDDPVSKQKGITAPLARTTAATGSGTQLNKAVSNGAERPGLEHISTGSSMGSLTTVARLTTGGSDDSKIIYPFRIKHLGHEIYTLYASTAQDRAAWCSAIIEAKTRHARALHAQNAEPFRLRVLSDGAFAYESASLLGRQPGVSIRGTPLDRAMREMEQVYGPGRGPPPVCRAQVNCATAFTSSGKSVIAIGTDYGVYISEASNPRGWTRSVQINKVTQIAVLEDFSICLLIADKSLISYPLDVVAPVSNFPAPAHDNPRRAPQRLAKDVTFFATARMKDRMLLFYKRKEGMHNTFKVLEPVFQKATEKKPRLFGGSRRGGAGSTESFRDFDEFYLPTECYSLNLFQSYIAVASAKGFELLTLDKKVTQSIPRDLSLPAIANIASRVKDQRPLGMFKLNDQEFLLTYEDCAVYVDKHGEISRTLIMEYSGKQKKAKGATMFGQYLLLFNDDYVEVRNAENGRLRQIIAGRDVRCLDYGFRGPTGGTGLPQAPIGGGPTVKDSKGTVKICMSHPEIPGGQIVLEMLLNDGHAEKA</sequence>
<dbReference type="InterPro" id="IPR001180">
    <property type="entry name" value="CNH_dom"/>
</dbReference>
<keyword evidence="2" id="KW-0344">Guanine-nucleotide releasing factor</keyword>
<feature type="compositionally biased region" description="Polar residues" evidence="3">
    <location>
        <begin position="212"/>
        <end position="232"/>
    </location>
</feature>
<evidence type="ECO:0000259" key="4">
    <source>
        <dbReference type="PROSITE" id="PS50003"/>
    </source>
</evidence>
<name>A0AAN6NCY5_9PEZI</name>
<dbReference type="Pfam" id="PF23582">
    <property type="entry name" value="WHD_RGF3"/>
    <property type="match status" value="1"/>
</dbReference>
<dbReference type="InterPro" id="IPR041675">
    <property type="entry name" value="PH_5"/>
</dbReference>
<dbReference type="EMBL" id="MU853768">
    <property type="protein sequence ID" value="KAK3943155.1"/>
    <property type="molecule type" value="Genomic_DNA"/>
</dbReference>
<dbReference type="Pfam" id="PF15405">
    <property type="entry name" value="PH_5"/>
    <property type="match status" value="1"/>
</dbReference>
<evidence type="ECO:0000313" key="7">
    <source>
        <dbReference type="EMBL" id="KAK3943155.1"/>
    </source>
</evidence>
<feature type="compositionally biased region" description="Low complexity" evidence="3">
    <location>
        <begin position="200"/>
        <end position="211"/>
    </location>
</feature>
<protein>
    <submittedName>
        <fullName evidence="7">Rho1 guanine nucleotide exchange factor 3</fullName>
    </submittedName>
</protein>
<feature type="region of interest" description="Disordered" evidence="3">
    <location>
        <begin position="618"/>
        <end position="638"/>
    </location>
</feature>
<feature type="region of interest" description="Disordered" evidence="3">
    <location>
        <begin position="316"/>
        <end position="376"/>
    </location>
</feature>
<feature type="domain" description="CNH" evidence="6">
    <location>
        <begin position="1429"/>
        <end position="1739"/>
    </location>
</feature>
<feature type="region of interest" description="Disordered" evidence="3">
    <location>
        <begin position="491"/>
        <end position="547"/>
    </location>
</feature>
<feature type="region of interest" description="Disordered" evidence="3">
    <location>
        <begin position="195"/>
        <end position="277"/>
    </location>
</feature>
<keyword evidence="8" id="KW-1185">Reference proteome</keyword>
<feature type="region of interest" description="Disordered" evidence="3">
    <location>
        <begin position="722"/>
        <end position="779"/>
    </location>
</feature>
<dbReference type="SMART" id="SM00036">
    <property type="entry name" value="CNH"/>
    <property type="match status" value="1"/>
</dbReference>
<dbReference type="SUPFAM" id="SSF48065">
    <property type="entry name" value="DBL homology domain (DH-domain)"/>
    <property type="match status" value="1"/>
</dbReference>
<dbReference type="Pfam" id="PF00780">
    <property type="entry name" value="CNH"/>
    <property type="match status" value="1"/>
</dbReference>
<feature type="compositionally biased region" description="Polar residues" evidence="3">
    <location>
        <begin position="249"/>
        <end position="268"/>
    </location>
</feature>
<dbReference type="CDD" id="cd00160">
    <property type="entry name" value="RhoGEF"/>
    <property type="match status" value="1"/>
</dbReference>
<evidence type="ECO:0000256" key="3">
    <source>
        <dbReference type="SAM" id="MobiDB-lite"/>
    </source>
</evidence>
<dbReference type="InterPro" id="IPR011993">
    <property type="entry name" value="PH-like_dom_sf"/>
</dbReference>
<proteinExistence type="predicted"/>
<dbReference type="PANTHER" id="PTHR46572:SF1">
    <property type="entry name" value="RHO1 GUANINE NUCLEOTIDE EXCHANGE FACTOR TUS1"/>
    <property type="match status" value="1"/>
</dbReference>
<reference evidence="8" key="1">
    <citation type="journal article" date="2023" name="Mol. Phylogenet. Evol.">
        <title>Genome-scale phylogeny and comparative genomics of the fungal order Sordariales.</title>
        <authorList>
            <person name="Hensen N."/>
            <person name="Bonometti L."/>
            <person name="Westerberg I."/>
            <person name="Brannstrom I.O."/>
            <person name="Guillou S."/>
            <person name="Cros-Aarteil S."/>
            <person name="Calhoun S."/>
            <person name="Haridas S."/>
            <person name="Kuo A."/>
            <person name="Mondo S."/>
            <person name="Pangilinan J."/>
            <person name="Riley R."/>
            <person name="LaButti K."/>
            <person name="Andreopoulos B."/>
            <person name="Lipzen A."/>
            <person name="Chen C."/>
            <person name="Yan M."/>
            <person name="Daum C."/>
            <person name="Ng V."/>
            <person name="Clum A."/>
            <person name="Steindorff A."/>
            <person name="Ohm R.A."/>
            <person name="Martin F."/>
            <person name="Silar P."/>
            <person name="Natvig D.O."/>
            <person name="Lalanne C."/>
            <person name="Gautier V."/>
            <person name="Ament-Velasquez S.L."/>
            <person name="Kruys A."/>
            <person name="Hutchinson M.I."/>
            <person name="Powell A.J."/>
            <person name="Barry K."/>
            <person name="Miller A.N."/>
            <person name="Grigoriev I.V."/>
            <person name="Debuchy R."/>
            <person name="Gladieux P."/>
            <person name="Hiltunen Thoren M."/>
            <person name="Johannesson H."/>
        </authorList>
    </citation>
    <scope>NUCLEOTIDE SEQUENCE [LARGE SCALE GENOMIC DNA]</scope>
    <source>
        <strain evidence="8">CBS 340.73</strain>
    </source>
</reference>
<dbReference type="Gene3D" id="2.30.29.30">
    <property type="entry name" value="Pleckstrin-homology domain (PH domain)/Phosphotyrosine-binding domain (PTB)"/>
    <property type="match status" value="1"/>
</dbReference>
<dbReference type="SMART" id="SM00325">
    <property type="entry name" value="RhoGEF"/>
    <property type="match status" value="1"/>
</dbReference>
<organism evidence="7 8">
    <name type="scientific">Diplogelasinospora grovesii</name>
    <dbReference type="NCBI Taxonomy" id="303347"/>
    <lineage>
        <taxon>Eukaryota</taxon>
        <taxon>Fungi</taxon>
        <taxon>Dikarya</taxon>
        <taxon>Ascomycota</taxon>
        <taxon>Pezizomycotina</taxon>
        <taxon>Sordariomycetes</taxon>
        <taxon>Sordariomycetidae</taxon>
        <taxon>Sordariales</taxon>
        <taxon>Diplogelasinosporaceae</taxon>
        <taxon>Diplogelasinospora</taxon>
    </lineage>
</organism>
<accession>A0AAN6NCY5</accession>
<feature type="domain" description="DH" evidence="5">
    <location>
        <begin position="967"/>
        <end position="1159"/>
    </location>
</feature>
<feature type="domain" description="PH" evidence="4">
    <location>
        <begin position="1194"/>
        <end position="1362"/>
    </location>
</feature>
<dbReference type="InterPro" id="IPR052233">
    <property type="entry name" value="Rho-type_GEFs"/>
</dbReference>
<evidence type="ECO:0000259" key="5">
    <source>
        <dbReference type="PROSITE" id="PS50010"/>
    </source>
</evidence>
<evidence type="ECO:0000256" key="1">
    <source>
        <dbReference type="ARBA" id="ARBA00022553"/>
    </source>
</evidence>
<comment type="caution">
    <text evidence="7">The sequence shown here is derived from an EMBL/GenBank/DDBJ whole genome shotgun (WGS) entry which is preliminary data.</text>
</comment>
<evidence type="ECO:0000259" key="6">
    <source>
        <dbReference type="PROSITE" id="PS50219"/>
    </source>
</evidence>
<dbReference type="PROSITE" id="PS50010">
    <property type="entry name" value="DH_2"/>
    <property type="match status" value="1"/>
</dbReference>
<dbReference type="GO" id="GO:0005085">
    <property type="term" value="F:guanyl-nucleotide exchange factor activity"/>
    <property type="evidence" value="ECO:0007669"/>
    <property type="project" value="UniProtKB-KW"/>
</dbReference>
<dbReference type="Pfam" id="PF00621">
    <property type="entry name" value="RhoGEF"/>
    <property type="match status" value="1"/>
</dbReference>
<evidence type="ECO:0000256" key="2">
    <source>
        <dbReference type="ARBA" id="ARBA00022658"/>
    </source>
</evidence>
<dbReference type="SMART" id="SM00233">
    <property type="entry name" value="PH"/>
    <property type="match status" value="1"/>
</dbReference>
<dbReference type="InterPro" id="IPR001849">
    <property type="entry name" value="PH_domain"/>
</dbReference>
<dbReference type="Proteomes" id="UP001303473">
    <property type="component" value="Unassembled WGS sequence"/>
</dbReference>
<dbReference type="PROSITE" id="PS50219">
    <property type="entry name" value="CNH"/>
    <property type="match status" value="1"/>
</dbReference>
<keyword evidence="1" id="KW-0597">Phosphoprotein</keyword>
<dbReference type="Gene3D" id="1.20.900.10">
    <property type="entry name" value="Dbl homology (DH) domain"/>
    <property type="match status" value="1"/>
</dbReference>
<feature type="compositionally biased region" description="Polar residues" evidence="3">
    <location>
        <begin position="72"/>
        <end position="85"/>
    </location>
</feature>
<gene>
    <name evidence="7" type="ORF">QBC46DRAFT_422401</name>
</gene>
<dbReference type="PROSITE" id="PS50003">
    <property type="entry name" value="PH_DOMAIN"/>
    <property type="match status" value="1"/>
</dbReference>
<dbReference type="PANTHER" id="PTHR46572">
    <property type="entry name" value="RHO1 GDP-GTP EXCHANGE PROTEIN 1-RELATED"/>
    <property type="match status" value="1"/>
</dbReference>
<feature type="region of interest" description="Disordered" evidence="3">
    <location>
        <begin position="1"/>
        <end position="85"/>
    </location>
</feature>
<feature type="compositionally biased region" description="Basic and acidic residues" evidence="3">
    <location>
        <begin position="1"/>
        <end position="10"/>
    </location>
</feature>
<dbReference type="InterPro" id="IPR000219">
    <property type="entry name" value="DH_dom"/>
</dbReference>
<dbReference type="SUPFAM" id="SSF50729">
    <property type="entry name" value="PH domain-like"/>
    <property type="match status" value="1"/>
</dbReference>
<feature type="compositionally biased region" description="Basic and acidic residues" evidence="3">
    <location>
        <begin position="735"/>
        <end position="744"/>
    </location>
</feature>
<evidence type="ECO:0000313" key="8">
    <source>
        <dbReference type="Proteomes" id="UP001303473"/>
    </source>
</evidence>
<feature type="region of interest" description="Disordered" evidence="3">
    <location>
        <begin position="392"/>
        <end position="411"/>
    </location>
</feature>